<sequence>MKDLIVPEKRFRPELEGVRVLAAFLVAVYHIWFGKVSGGVDVFFIVSGYLITTSLLSRVARHGTINLTEYYLGLVRRLWPLALTVILFSIAASYFIFPASRWISIVPEALSSIFYYENWQLAFNSVDYLAQNVNASPFQHFWALSLQGQFYITWPVIIFLAYFLAKKLFKTPLRKTLLTVLIVMFAASLSYSVYITAVNQPWAYFDTFARVWEFSLGGILALLLPYLKMPKAVAFIIGWLGFCIIAFTGMVLPVSDVFPGYAALLPIFGVIFVIVAAENASAFGVQKLLGTKLFLFLGSVSYAFYLWHWPLYIFYLAYFDVDNVSIPAGIGIILVAFGISLITSKLIEKPIQRLSPREAKKKIVGIAMAFLIPVAAVAISWNVYGQQLLGDIDTDVDTALIEEQENYVNLEVLPEEYYSNDEDEEVIPDFISVTKDLPAFYEDTQCYTTMAGEGVKTCSYGETENPEYTLALVGGSHSGHWFPPLVEAASEMGIELQLYYKDACRFSADDFGGGLDETCMDWNEELEDVLAENMPDMIFTTATVAGSIEIPQAYLDKWQQYEDLTQIIAIRDTPKFPYEIPTCVEDKGISECHVDREGMVDEGKITDTETEIPDNVHLVDFSDYFCDDETCYSVLNNIIIYRDSNHITTTFAKTLTEPFKEELEAVIDTLE</sequence>
<dbReference type="InterPro" id="IPR050879">
    <property type="entry name" value="Acyltransferase_3"/>
</dbReference>
<feature type="transmembrane region" description="Helical" evidence="3">
    <location>
        <begin position="293"/>
        <end position="318"/>
    </location>
</feature>
<comment type="caution">
    <text evidence="6">The sequence shown here is derived from an EMBL/GenBank/DDBJ whole genome shotgun (WGS) entry which is preliminary data.</text>
</comment>
<dbReference type="OrthoDB" id="9796461at2"/>
<feature type="transmembrane region" description="Helical" evidence="3">
    <location>
        <begin position="78"/>
        <end position="97"/>
    </location>
</feature>
<dbReference type="GO" id="GO:0016020">
    <property type="term" value="C:membrane"/>
    <property type="evidence" value="ECO:0007669"/>
    <property type="project" value="TreeGrafter"/>
</dbReference>
<dbReference type="EMBL" id="WEID01000077">
    <property type="protein sequence ID" value="KAB8129180.1"/>
    <property type="molecule type" value="Genomic_DNA"/>
</dbReference>
<keyword evidence="7" id="KW-1185">Reference proteome</keyword>
<dbReference type="GO" id="GO:0009103">
    <property type="term" value="P:lipopolysaccharide biosynthetic process"/>
    <property type="evidence" value="ECO:0007669"/>
    <property type="project" value="TreeGrafter"/>
</dbReference>
<dbReference type="AlphaFoldDB" id="A0A7C8KR55"/>
<feature type="domain" description="Acyltransferase 3" evidence="4">
    <location>
        <begin position="14"/>
        <end position="344"/>
    </location>
</feature>
<accession>A0A7C8KR55</accession>
<dbReference type="InterPro" id="IPR043968">
    <property type="entry name" value="SGNH"/>
</dbReference>
<gene>
    <name evidence="6" type="ORF">F9U64_15450</name>
</gene>
<proteinExistence type="inferred from homology"/>
<evidence type="ECO:0000259" key="5">
    <source>
        <dbReference type="Pfam" id="PF19040"/>
    </source>
</evidence>
<feature type="domain" description="SGNH" evidence="5">
    <location>
        <begin position="446"/>
        <end position="660"/>
    </location>
</feature>
<keyword evidence="3" id="KW-0812">Transmembrane</keyword>
<feature type="transmembrane region" description="Helical" evidence="3">
    <location>
        <begin position="260"/>
        <end position="281"/>
    </location>
</feature>
<dbReference type="InterPro" id="IPR002656">
    <property type="entry name" value="Acyl_transf_3_dom"/>
</dbReference>
<evidence type="ECO:0000256" key="1">
    <source>
        <dbReference type="ARBA" id="ARBA00004370"/>
    </source>
</evidence>
<feature type="transmembrane region" description="Helical" evidence="3">
    <location>
        <begin position="148"/>
        <end position="165"/>
    </location>
</feature>
<evidence type="ECO:0000256" key="3">
    <source>
        <dbReference type="SAM" id="Phobius"/>
    </source>
</evidence>
<dbReference type="PANTHER" id="PTHR23028">
    <property type="entry name" value="ACETYLTRANSFERASE"/>
    <property type="match status" value="1"/>
</dbReference>
<dbReference type="PANTHER" id="PTHR23028:SF53">
    <property type="entry name" value="ACYL_TRANSF_3 DOMAIN-CONTAINING PROTEIN"/>
    <property type="match status" value="1"/>
</dbReference>
<dbReference type="RefSeq" id="WP_153405544.1">
    <property type="nucleotide sequence ID" value="NZ_ML762437.1"/>
</dbReference>
<evidence type="ECO:0000256" key="2">
    <source>
        <dbReference type="ARBA" id="ARBA00007400"/>
    </source>
</evidence>
<dbReference type="Proteomes" id="UP000480246">
    <property type="component" value="Unassembled WGS sequence"/>
</dbReference>
<dbReference type="Pfam" id="PF19040">
    <property type="entry name" value="SGNH"/>
    <property type="match status" value="1"/>
</dbReference>
<keyword evidence="6" id="KW-0012">Acyltransferase</keyword>
<feature type="transmembrane region" description="Helical" evidence="3">
    <location>
        <begin position="17"/>
        <end position="33"/>
    </location>
</feature>
<dbReference type="GO" id="GO:0016747">
    <property type="term" value="F:acyltransferase activity, transferring groups other than amino-acyl groups"/>
    <property type="evidence" value="ECO:0007669"/>
    <property type="project" value="InterPro"/>
</dbReference>
<feature type="transmembrane region" description="Helical" evidence="3">
    <location>
        <begin position="234"/>
        <end position="254"/>
    </location>
</feature>
<organism evidence="6 7">
    <name type="scientific">Gracilibacillus oryzae</name>
    <dbReference type="NCBI Taxonomy" id="1672701"/>
    <lineage>
        <taxon>Bacteria</taxon>
        <taxon>Bacillati</taxon>
        <taxon>Bacillota</taxon>
        <taxon>Bacilli</taxon>
        <taxon>Bacillales</taxon>
        <taxon>Bacillaceae</taxon>
        <taxon>Gracilibacillus</taxon>
    </lineage>
</organism>
<keyword evidence="3" id="KW-1133">Transmembrane helix</keyword>
<evidence type="ECO:0000313" key="7">
    <source>
        <dbReference type="Proteomes" id="UP000480246"/>
    </source>
</evidence>
<feature type="transmembrane region" description="Helical" evidence="3">
    <location>
        <begin position="209"/>
        <end position="227"/>
    </location>
</feature>
<feature type="transmembrane region" description="Helical" evidence="3">
    <location>
        <begin position="177"/>
        <end position="197"/>
    </location>
</feature>
<comment type="subcellular location">
    <subcellularLocation>
        <location evidence="1">Membrane</location>
    </subcellularLocation>
</comment>
<keyword evidence="6" id="KW-0808">Transferase</keyword>
<feature type="transmembrane region" description="Helical" evidence="3">
    <location>
        <begin position="39"/>
        <end position="57"/>
    </location>
</feature>
<reference evidence="6 7" key="1">
    <citation type="submission" date="2019-10" db="EMBL/GenBank/DDBJ databases">
        <title>Gracilibacillus sp. nov. isolated from rice seeds.</title>
        <authorList>
            <person name="He S."/>
        </authorList>
    </citation>
    <scope>NUCLEOTIDE SEQUENCE [LARGE SCALE GENOMIC DNA]</scope>
    <source>
        <strain evidence="6 7">TD8</strain>
    </source>
</reference>
<feature type="transmembrane region" description="Helical" evidence="3">
    <location>
        <begin position="363"/>
        <end position="384"/>
    </location>
</feature>
<comment type="similarity">
    <text evidence="2">Belongs to the acyltransferase 3 family.</text>
</comment>
<protein>
    <submittedName>
        <fullName evidence="6">Acyltransferase</fullName>
    </submittedName>
</protein>
<feature type="transmembrane region" description="Helical" evidence="3">
    <location>
        <begin position="324"/>
        <end position="342"/>
    </location>
</feature>
<keyword evidence="3" id="KW-0472">Membrane</keyword>
<dbReference type="Pfam" id="PF01757">
    <property type="entry name" value="Acyl_transf_3"/>
    <property type="match status" value="1"/>
</dbReference>
<name>A0A7C8KR55_9BACI</name>
<evidence type="ECO:0000313" key="6">
    <source>
        <dbReference type="EMBL" id="KAB8129180.1"/>
    </source>
</evidence>
<evidence type="ECO:0000259" key="4">
    <source>
        <dbReference type="Pfam" id="PF01757"/>
    </source>
</evidence>